<name>A0A2P8F8X8_9RHOB</name>
<keyword evidence="3" id="KW-0378">Hydrolase</keyword>
<accession>A0A2P8F8X8</accession>
<reference evidence="3 4" key="1">
    <citation type="submission" date="2018-03" db="EMBL/GenBank/DDBJ databases">
        <title>Genomic Encyclopedia of Archaeal and Bacterial Type Strains, Phase II (KMG-II): from individual species to whole genera.</title>
        <authorList>
            <person name="Goeker M."/>
        </authorList>
    </citation>
    <scope>NUCLEOTIDE SEQUENCE [LARGE SCALE GENOMIC DNA]</scope>
    <source>
        <strain evidence="3 4">DSM 100673</strain>
    </source>
</reference>
<keyword evidence="4" id="KW-1185">Reference proteome</keyword>
<dbReference type="SUPFAM" id="SSF56317">
    <property type="entry name" value="Carbon-nitrogen hydrolase"/>
    <property type="match status" value="1"/>
</dbReference>
<evidence type="ECO:0000259" key="2">
    <source>
        <dbReference type="Pfam" id="PF00795"/>
    </source>
</evidence>
<dbReference type="Gene3D" id="3.60.110.10">
    <property type="entry name" value="Carbon-nitrogen hydrolase"/>
    <property type="match status" value="1"/>
</dbReference>
<evidence type="ECO:0000256" key="1">
    <source>
        <dbReference type="ARBA" id="ARBA00008129"/>
    </source>
</evidence>
<comment type="similarity">
    <text evidence="1">Belongs to the carbon-nitrogen hydrolase superfamily. Nitrilase family.</text>
</comment>
<sequence>MPLARYALYTQNIDIYVAPTWDCGDTWQATMQHVAREGGYWVIDCATALEASDIPTDIPYFDKLFPNKDEWINPGDVVIYKPFGGICAGPMRREKGFLTAEINVEEARASRRKFDASGHYACPDVFSLSVDRQMKPPVAFFD</sequence>
<dbReference type="InterPro" id="IPR044149">
    <property type="entry name" value="Nitrilases_CHs"/>
</dbReference>
<protein>
    <submittedName>
        <fullName evidence="3">Carbon-nitrogen hydrolase</fullName>
    </submittedName>
</protein>
<dbReference type="EMBL" id="PYGJ01000012">
    <property type="protein sequence ID" value="PSL18169.1"/>
    <property type="molecule type" value="Genomic_DNA"/>
</dbReference>
<gene>
    <name evidence="3" type="ORF">CLV88_11293</name>
</gene>
<dbReference type="AlphaFoldDB" id="A0A2P8F8X8"/>
<evidence type="ECO:0000313" key="3">
    <source>
        <dbReference type="EMBL" id="PSL18169.1"/>
    </source>
</evidence>
<comment type="caution">
    <text evidence="3">The sequence shown here is derived from an EMBL/GenBank/DDBJ whole genome shotgun (WGS) entry which is preliminary data.</text>
</comment>
<organism evidence="3 4">
    <name type="scientific">Shimia abyssi</name>
    <dbReference type="NCBI Taxonomy" id="1662395"/>
    <lineage>
        <taxon>Bacteria</taxon>
        <taxon>Pseudomonadati</taxon>
        <taxon>Pseudomonadota</taxon>
        <taxon>Alphaproteobacteria</taxon>
        <taxon>Rhodobacterales</taxon>
        <taxon>Roseobacteraceae</taxon>
    </lineage>
</organism>
<dbReference type="PANTHER" id="PTHR46044">
    <property type="entry name" value="NITRILASE"/>
    <property type="match status" value="1"/>
</dbReference>
<dbReference type="RefSeq" id="WP_207797084.1">
    <property type="nucleotide sequence ID" value="NZ_PYGJ01000012.1"/>
</dbReference>
<dbReference type="InterPro" id="IPR036526">
    <property type="entry name" value="C-N_Hydrolase_sf"/>
</dbReference>
<dbReference type="PANTHER" id="PTHR46044:SF1">
    <property type="entry name" value="CN HYDROLASE DOMAIN-CONTAINING PROTEIN"/>
    <property type="match status" value="1"/>
</dbReference>
<dbReference type="Pfam" id="PF00795">
    <property type="entry name" value="CN_hydrolase"/>
    <property type="match status" value="1"/>
</dbReference>
<dbReference type="InterPro" id="IPR003010">
    <property type="entry name" value="C-N_Hydrolase"/>
</dbReference>
<dbReference type="Proteomes" id="UP000240418">
    <property type="component" value="Unassembled WGS sequence"/>
</dbReference>
<evidence type="ECO:0000313" key="4">
    <source>
        <dbReference type="Proteomes" id="UP000240418"/>
    </source>
</evidence>
<proteinExistence type="inferred from homology"/>
<feature type="domain" description="CN hydrolase" evidence="2">
    <location>
        <begin position="1"/>
        <end position="111"/>
    </location>
</feature>
<dbReference type="GO" id="GO:0016787">
    <property type="term" value="F:hydrolase activity"/>
    <property type="evidence" value="ECO:0007669"/>
    <property type="project" value="UniProtKB-KW"/>
</dbReference>